<dbReference type="AlphaFoldDB" id="A0A381NH74"/>
<dbReference type="Pfam" id="PF02585">
    <property type="entry name" value="PIG-L"/>
    <property type="match status" value="1"/>
</dbReference>
<gene>
    <name evidence="1" type="ORF">METZ01_LOCUS6755</name>
</gene>
<accession>A0A381NH74</accession>
<proteinExistence type="predicted"/>
<dbReference type="NCBIfam" id="TIGR04001">
    <property type="entry name" value="thiol_BshB1"/>
    <property type="match status" value="1"/>
</dbReference>
<dbReference type="PANTHER" id="PTHR12993">
    <property type="entry name" value="N-ACETYLGLUCOSAMINYL-PHOSPHATIDYLINOSITOL DE-N-ACETYLASE-RELATED"/>
    <property type="match status" value="1"/>
</dbReference>
<dbReference type="SUPFAM" id="SSF102588">
    <property type="entry name" value="LmbE-like"/>
    <property type="match status" value="1"/>
</dbReference>
<reference evidence="1" key="1">
    <citation type="submission" date="2018-05" db="EMBL/GenBank/DDBJ databases">
        <authorList>
            <person name="Lanie J.A."/>
            <person name="Ng W.-L."/>
            <person name="Kazmierczak K.M."/>
            <person name="Andrzejewski T.M."/>
            <person name="Davidsen T.M."/>
            <person name="Wayne K.J."/>
            <person name="Tettelin H."/>
            <person name="Glass J.I."/>
            <person name="Rusch D."/>
            <person name="Podicherti R."/>
            <person name="Tsui H.-C.T."/>
            <person name="Winkler M.E."/>
        </authorList>
    </citation>
    <scope>NUCLEOTIDE SEQUENCE</scope>
</reference>
<dbReference type="InterPro" id="IPR024078">
    <property type="entry name" value="LmbE-like_dom_sf"/>
</dbReference>
<sequence length="238" mass="26799">MNVDILVIMAHPDDAELSCSGTILSCIDNGLSVGMLDLTKGELGTRGNQVTRQKEAKNSAKLLKVKFRDNLNLKDGFFQINEDSLNALIIKIRQYTPKIIITNSRTDRHPDHENASKFVKKGAFLSGLIKIKSKLNNANQNPWRPNIILYSIQNNFVDPDFVLDVSDYFQTKIKSIECFRSQFYDSKSKEPESFISSKGFMEFINARSIDLGHSIGVAHGEGFTCDSKLKIDNLKHIL</sequence>
<dbReference type="GO" id="GO:0016811">
    <property type="term" value="F:hydrolase activity, acting on carbon-nitrogen (but not peptide) bonds, in linear amides"/>
    <property type="evidence" value="ECO:0007669"/>
    <property type="project" value="TreeGrafter"/>
</dbReference>
<dbReference type="GO" id="GO:0019213">
    <property type="term" value="F:deacetylase activity"/>
    <property type="evidence" value="ECO:0007669"/>
    <property type="project" value="InterPro"/>
</dbReference>
<evidence type="ECO:0000313" key="1">
    <source>
        <dbReference type="EMBL" id="SUZ53901.1"/>
    </source>
</evidence>
<name>A0A381NH74_9ZZZZ</name>
<dbReference type="InterPro" id="IPR023842">
    <property type="entry name" value="Bacillithiol_biosynth_BshB1"/>
</dbReference>
<dbReference type="InterPro" id="IPR003737">
    <property type="entry name" value="GlcNAc_PI_deacetylase-related"/>
</dbReference>
<dbReference type="EMBL" id="UINC01000355">
    <property type="protein sequence ID" value="SUZ53901.1"/>
    <property type="molecule type" value="Genomic_DNA"/>
</dbReference>
<dbReference type="PANTHER" id="PTHR12993:SF30">
    <property type="entry name" value="N-ACETYL-ALPHA-D-GLUCOSAMINYL L-MALATE DEACETYLASE 1"/>
    <property type="match status" value="1"/>
</dbReference>
<dbReference type="GO" id="GO:0071793">
    <property type="term" value="P:bacillithiol biosynthetic process"/>
    <property type="evidence" value="ECO:0007669"/>
    <property type="project" value="InterPro"/>
</dbReference>
<organism evidence="1">
    <name type="scientific">marine metagenome</name>
    <dbReference type="NCBI Taxonomy" id="408172"/>
    <lineage>
        <taxon>unclassified sequences</taxon>
        <taxon>metagenomes</taxon>
        <taxon>ecological metagenomes</taxon>
    </lineage>
</organism>
<dbReference type="Gene3D" id="3.40.50.10320">
    <property type="entry name" value="LmbE-like"/>
    <property type="match status" value="1"/>
</dbReference>
<protein>
    <recommendedName>
        <fullName evidence="2">Bacillithiol biosynthesis deacetylase BshB1</fullName>
    </recommendedName>
</protein>
<evidence type="ECO:0008006" key="2">
    <source>
        <dbReference type="Google" id="ProtNLM"/>
    </source>
</evidence>